<keyword evidence="6 8" id="KW-0472">Membrane</keyword>
<proteinExistence type="inferred from homology"/>
<comment type="subcellular location">
    <subcellularLocation>
        <location evidence="1">Membrane</location>
        <topology evidence="1">Multi-pass membrane protein</topology>
    </subcellularLocation>
</comment>
<dbReference type="Pfam" id="PF12796">
    <property type="entry name" value="Ank_2"/>
    <property type="match status" value="2"/>
</dbReference>
<feature type="repeat" description="ANK" evidence="7">
    <location>
        <begin position="88"/>
        <end position="120"/>
    </location>
</feature>
<keyword evidence="8" id="KW-0012">Acyltransferase</keyword>
<feature type="transmembrane region" description="Helical" evidence="8">
    <location>
        <begin position="331"/>
        <end position="350"/>
    </location>
</feature>
<feature type="transmembrane region" description="Helical" evidence="8">
    <location>
        <begin position="300"/>
        <end position="319"/>
    </location>
</feature>
<organism evidence="10">
    <name type="scientific">Chrysotila carterae</name>
    <name type="common">Marine alga</name>
    <name type="synonym">Syracosphaera carterae</name>
    <dbReference type="NCBI Taxonomy" id="13221"/>
    <lineage>
        <taxon>Eukaryota</taxon>
        <taxon>Haptista</taxon>
        <taxon>Haptophyta</taxon>
        <taxon>Prymnesiophyceae</taxon>
        <taxon>Isochrysidales</taxon>
        <taxon>Isochrysidaceae</taxon>
        <taxon>Chrysotila</taxon>
    </lineage>
</organism>
<keyword evidence="5 7" id="KW-0040">ANK repeat</keyword>
<feature type="repeat" description="ANK" evidence="7">
    <location>
        <begin position="122"/>
        <end position="154"/>
    </location>
</feature>
<feature type="repeat" description="ANK" evidence="7">
    <location>
        <begin position="221"/>
        <end position="243"/>
    </location>
</feature>
<dbReference type="PROSITE" id="PS50088">
    <property type="entry name" value="ANK_REPEAT"/>
    <property type="match status" value="4"/>
</dbReference>
<name>A0A7S4C6X2_CHRCT</name>
<dbReference type="Gene3D" id="1.25.40.20">
    <property type="entry name" value="Ankyrin repeat-containing domain"/>
    <property type="match status" value="2"/>
</dbReference>
<dbReference type="GO" id="GO:0019706">
    <property type="term" value="F:protein-cysteine S-palmitoyltransferase activity"/>
    <property type="evidence" value="ECO:0007669"/>
    <property type="project" value="UniProtKB-EC"/>
</dbReference>
<comment type="domain">
    <text evidence="8">The DHHC domain is required for palmitoyltransferase activity.</text>
</comment>
<evidence type="ECO:0000256" key="7">
    <source>
        <dbReference type="PROSITE-ProRule" id="PRU00023"/>
    </source>
</evidence>
<reference evidence="10" key="1">
    <citation type="submission" date="2021-01" db="EMBL/GenBank/DDBJ databases">
        <authorList>
            <person name="Corre E."/>
            <person name="Pelletier E."/>
            <person name="Niang G."/>
            <person name="Scheremetjew M."/>
            <person name="Finn R."/>
            <person name="Kale V."/>
            <person name="Holt S."/>
            <person name="Cochrane G."/>
            <person name="Meng A."/>
            <person name="Brown T."/>
            <person name="Cohen L."/>
        </authorList>
    </citation>
    <scope>NUCLEOTIDE SEQUENCE</scope>
    <source>
        <strain evidence="10">CCMP645</strain>
    </source>
</reference>
<evidence type="ECO:0000256" key="5">
    <source>
        <dbReference type="ARBA" id="ARBA00023043"/>
    </source>
</evidence>
<keyword evidence="3" id="KW-0677">Repeat</keyword>
<evidence type="ECO:0000256" key="4">
    <source>
        <dbReference type="ARBA" id="ARBA00022989"/>
    </source>
</evidence>
<evidence type="ECO:0000256" key="2">
    <source>
        <dbReference type="ARBA" id="ARBA00022692"/>
    </source>
</evidence>
<feature type="repeat" description="ANK" evidence="7">
    <location>
        <begin position="155"/>
        <end position="187"/>
    </location>
</feature>
<dbReference type="EC" id="2.3.1.225" evidence="8"/>
<evidence type="ECO:0000313" key="10">
    <source>
        <dbReference type="EMBL" id="CAE0788734.1"/>
    </source>
</evidence>
<dbReference type="PANTHER" id="PTHR24161:SF17">
    <property type="entry name" value="PALMITOYLTRANSFERASE"/>
    <property type="match status" value="1"/>
</dbReference>
<dbReference type="AlphaFoldDB" id="A0A7S4C6X2"/>
<dbReference type="SUPFAM" id="SSF48403">
    <property type="entry name" value="Ankyrin repeat"/>
    <property type="match status" value="1"/>
</dbReference>
<keyword evidence="2 8" id="KW-0812">Transmembrane</keyword>
<feature type="domain" description="Palmitoyltransferase DHHC" evidence="9">
    <location>
        <begin position="384"/>
        <end position="497"/>
    </location>
</feature>
<dbReference type="GO" id="GO:0000139">
    <property type="term" value="C:Golgi membrane"/>
    <property type="evidence" value="ECO:0007669"/>
    <property type="project" value="TreeGrafter"/>
</dbReference>
<accession>A0A7S4C6X2</accession>
<dbReference type="InterPro" id="IPR001594">
    <property type="entry name" value="Palmitoyltrfase_DHHC"/>
</dbReference>
<comment type="catalytic activity">
    <reaction evidence="8">
        <text>L-cysteinyl-[protein] + hexadecanoyl-CoA = S-hexadecanoyl-L-cysteinyl-[protein] + CoA</text>
        <dbReference type="Rhea" id="RHEA:36683"/>
        <dbReference type="Rhea" id="RHEA-COMP:10131"/>
        <dbReference type="Rhea" id="RHEA-COMP:11032"/>
        <dbReference type="ChEBI" id="CHEBI:29950"/>
        <dbReference type="ChEBI" id="CHEBI:57287"/>
        <dbReference type="ChEBI" id="CHEBI:57379"/>
        <dbReference type="ChEBI" id="CHEBI:74151"/>
        <dbReference type="EC" id="2.3.1.225"/>
    </reaction>
</comment>
<evidence type="ECO:0000256" key="6">
    <source>
        <dbReference type="ARBA" id="ARBA00023136"/>
    </source>
</evidence>
<evidence type="ECO:0000256" key="3">
    <source>
        <dbReference type="ARBA" id="ARBA00022737"/>
    </source>
</evidence>
<dbReference type="Pfam" id="PF01529">
    <property type="entry name" value="DHHC"/>
    <property type="match status" value="1"/>
</dbReference>
<sequence length="569" mass="62763">MSNQHEHGHVHGEDCKHHHQPIVIQPVAAELSAAAAASSSACALPDETMLPAAPVDLLVIAVKASNLEMCQSVVEQHPTSVHECDSQDGATAAHWAALMGNLSILRYLADAGAPLDARVRDSGMAPIHWACTRGNTEVVRFLLQRGVLIDSVDEKHTTPLAIAAQYDHTVLVFSLVNSRADINVLDHCQDSALHWAAYKGNQQTVALLHYLGLPADAQDSYGSTPLHLATSQGASSVVEYLLESSEVESLVQIRDAKGRTPMDVAAQRGHKHVLKQLNALNPSALQRTLGIVMGDGGEKALFLFFIADAVGSMIFYLCYLSPVVESMAQDALLVALFVVMMMFHVASYVLEPGRIATEGKPHQLYRQALELAASGRVDEAEEIGSLCHTCRIARPLRSKHCQTLKRCVSVFDHHCPYVHNTLGANNYRPFVIFLFFAAVAITLNLGSCVQYLLARGNRGIVVFELINMTIVGVFAWLMVIYHSTLVVRNLTTNEQMHLIRYPYLRDEVGRFRNAFDRGYCANFEDFWRRGERTAENPYYYTELYATTVKRRDHGVSDGEKSSLLSGENA</sequence>
<protein>
    <recommendedName>
        <fullName evidence="8">Palmitoyltransferase</fullName>
        <ecNumber evidence="8">2.3.1.225</ecNumber>
    </recommendedName>
</protein>
<evidence type="ECO:0000256" key="8">
    <source>
        <dbReference type="RuleBase" id="RU079119"/>
    </source>
</evidence>
<evidence type="ECO:0000259" key="9">
    <source>
        <dbReference type="Pfam" id="PF01529"/>
    </source>
</evidence>
<dbReference type="PROSITE" id="PS50297">
    <property type="entry name" value="ANK_REP_REGION"/>
    <property type="match status" value="3"/>
</dbReference>
<keyword evidence="8" id="KW-0808">Transferase</keyword>
<evidence type="ECO:0000256" key="1">
    <source>
        <dbReference type="ARBA" id="ARBA00004141"/>
    </source>
</evidence>
<gene>
    <name evidence="10" type="ORF">PCAR00345_LOCUS41443</name>
</gene>
<dbReference type="PANTHER" id="PTHR24161">
    <property type="entry name" value="ANK_REP_REGION DOMAIN-CONTAINING PROTEIN-RELATED"/>
    <property type="match status" value="1"/>
</dbReference>
<dbReference type="InterPro" id="IPR036770">
    <property type="entry name" value="Ankyrin_rpt-contain_sf"/>
</dbReference>
<feature type="transmembrane region" description="Helical" evidence="8">
    <location>
        <begin position="430"/>
        <end position="453"/>
    </location>
</feature>
<keyword evidence="4 8" id="KW-1133">Transmembrane helix</keyword>
<dbReference type="PROSITE" id="PS50216">
    <property type="entry name" value="DHHC"/>
    <property type="match status" value="1"/>
</dbReference>
<feature type="transmembrane region" description="Helical" evidence="8">
    <location>
        <begin position="460"/>
        <end position="481"/>
    </location>
</feature>
<dbReference type="SMART" id="SM00248">
    <property type="entry name" value="ANK"/>
    <property type="match status" value="6"/>
</dbReference>
<dbReference type="InterPro" id="IPR002110">
    <property type="entry name" value="Ankyrin_rpt"/>
</dbReference>
<comment type="similarity">
    <text evidence="8">Belongs to the DHHC palmitoyltransferase family.</text>
</comment>
<dbReference type="EMBL" id="HBIZ01067763">
    <property type="protein sequence ID" value="CAE0788734.1"/>
    <property type="molecule type" value="Transcribed_RNA"/>
</dbReference>